<dbReference type="PIRSF" id="PIRSF003092">
    <property type="entry name" value="MinD"/>
    <property type="match status" value="1"/>
</dbReference>
<dbReference type="InterPro" id="IPR033875">
    <property type="entry name" value="FlhG"/>
</dbReference>
<dbReference type="GO" id="GO:0005829">
    <property type="term" value="C:cytosol"/>
    <property type="evidence" value="ECO:0007669"/>
    <property type="project" value="TreeGrafter"/>
</dbReference>
<dbReference type="InterPro" id="IPR033756">
    <property type="entry name" value="YlxH/NBP35"/>
</dbReference>
<reference evidence="3 4" key="1">
    <citation type="journal article" date="2005" name="PLoS Genet.">
        <title>Life in hot carbon monoxide: the complete genome sequence of Carboxydothermus hydrogenoformans Z-2901.</title>
        <authorList>
            <person name="Wu M."/>
            <person name="Ren Q."/>
            <person name="Durkin A.S."/>
            <person name="Daugherty S.C."/>
            <person name="Brinkac L.M."/>
            <person name="Dodson R.J."/>
            <person name="Madupu R."/>
            <person name="Sullivan S.A."/>
            <person name="Kolonay J.F."/>
            <person name="Haft D.H."/>
            <person name="Nelson W.C."/>
            <person name="Tallon L.J."/>
            <person name="Jones K.M."/>
            <person name="Ulrich L.E."/>
            <person name="Gonzalez J.M."/>
            <person name="Zhulin I.B."/>
            <person name="Robb F.T."/>
            <person name="Eisen J.A."/>
        </authorList>
    </citation>
    <scope>NUCLEOTIDE SEQUENCE [LARGE SCALE GENOMIC DNA]</scope>
    <source>
        <strain evidence="4">ATCC BAA-161 / DSM 6008 / Z-2901</strain>
    </source>
</reference>
<dbReference type="OrthoDB" id="9816297at2"/>
<dbReference type="Pfam" id="PF10609">
    <property type="entry name" value="ParA"/>
    <property type="match status" value="1"/>
</dbReference>
<evidence type="ECO:0000256" key="2">
    <source>
        <dbReference type="ARBA" id="ARBA00022840"/>
    </source>
</evidence>
<dbReference type="RefSeq" id="WP_011343934.1">
    <property type="nucleotide sequence ID" value="NC_007503.1"/>
</dbReference>
<dbReference type="KEGG" id="chy:CHY_1011"/>
<dbReference type="Gene3D" id="3.40.50.300">
    <property type="entry name" value="P-loop containing nucleotide triphosphate hydrolases"/>
    <property type="match status" value="1"/>
</dbReference>
<dbReference type="GO" id="GO:0005524">
    <property type="term" value="F:ATP binding"/>
    <property type="evidence" value="ECO:0007669"/>
    <property type="project" value="UniProtKB-KW"/>
</dbReference>
<dbReference type="InterPro" id="IPR050625">
    <property type="entry name" value="ParA/MinD_ATPase"/>
</dbReference>
<organism evidence="3 4">
    <name type="scientific">Carboxydothermus hydrogenoformans (strain ATCC BAA-161 / DSM 6008 / Z-2901)</name>
    <dbReference type="NCBI Taxonomy" id="246194"/>
    <lineage>
        <taxon>Bacteria</taxon>
        <taxon>Bacillati</taxon>
        <taxon>Bacillota</taxon>
        <taxon>Clostridia</taxon>
        <taxon>Thermoanaerobacterales</taxon>
        <taxon>Thermoanaerobacteraceae</taxon>
        <taxon>Carboxydothermus</taxon>
    </lineage>
</organism>
<dbReference type="CDD" id="cd02038">
    <property type="entry name" value="FlhG-like"/>
    <property type="match status" value="1"/>
</dbReference>
<dbReference type="SUPFAM" id="SSF52540">
    <property type="entry name" value="P-loop containing nucleoside triphosphate hydrolases"/>
    <property type="match status" value="1"/>
</dbReference>
<keyword evidence="3" id="KW-0969">Cilium</keyword>
<sequence>MYRQAVGLIKGNKGNKGEAKENATLQRIIAVTSGKGGVGKSNFTANLALALADLQKKILILDADLGLANVELLFGVIPRCTLLDYLNSEKNIEDLITPLQNNVDLISGGAGLLELASLNVKQRKKIIQLIENLPQNYDIILIDTGAGIHKEVMSFVAAAREVVLIITPEPTSITDAYTMLKMLARYQLKQKIYLVVNRVRDEKEGEKIAERITLAANKFLNLNIEKLGYLLEDRSLSEAVRQMKPFYLQFPNSLVTRNLKKIALKLTSDKLIEQKTDGFAGFFTKLLRIFG</sequence>
<gene>
    <name evidence="3" type="ordered locus">CHY_1011</name>
</gene>
<dbReference type="GO" id="GO:0016887">
    <property type="term" value="F:ATP hydrolysis activity"/>
    <property type="evidence" value="ECO:0007669"/>
    <property type="project" value="TreeGrafter"/>
</dbReference>
<protein>
    <submittedName>
        <fullName evidence="3">Putative flagellar biosynthesis protein</fullName>
    </submittedName>
</protein>
<dbReference type="PANTHER" id="PTHR43384:SF4">
    <property type="entry name" value="CELLULOSE BIOSYNTHESIS PROTEIN BCSQ-RELATED"/>
    <property type="match status" value="1"/>
</dbReference>
<proteinExistence type="predicted"/>
<keyword evidence="4" id="KW-1185">Reference proteome</keyword>
<dbReference type="InterPro" id="IPR027417">
    <property type="entry name" value="P-loop_NTPase"/>
</dbReference>
<dbReference type="STRING" id="246194.CHY_1011"/>
<dbReference type="EMBL" id="CP000141">
    <property type="protein sequence ID" value="ABB16167.1"/>
    <property type="molecule type" value="Genomic_DNA"/>
</dbReference>
<name>Q3ADC6_CARHZ</name>
<keyword evidence="2" id="KW-0067">ATP-binding</keyword>
<keyword evidence="3" id="KW-0282">Flagellum</keyword>
<evidence type="ECO:0000256" key="1">
    <source>
        <dbReference type="ARBA" id="ARBA00022741"/>
    </source>
</evidence>
<dbReference type="FunCoup" id="Q3ADC6">
    <property type="interactions" value="44"/>
</dbReference>
<dbReference type="InParanoid" id="Q3ADC6"/>
<dbReference type="AlphaFoldDB" id="Q3ADC6"/>
<evidence type="ECO:0000313" key="3">
    <source>
        <dbReference type="EMBL" id="ABB16167.1"/>
    </source>
</evidence>
<dbReference type="PANTHER" id="PTHR43384">
    <property type="entry name" value="SEPTUM SITE-DETERMINING PROTEIN MIND HOMOLOG, CHLOROPLASTIC-RELATED"/>
    <property type="match status" value="1"/>
</dbReference>
<dbReference type="GO" id="GO:0051782">
    <property type="term" value="P:negative regulation of cell division"/>
    <property type="evidence" value="ECO:0007669"/>
    <property type="project" value="TreeGrafter"/>
</dbReference>
<dbReference type="HOGENOM" id="CLU_037612_0_0_9"/>
<dbReference type="GO" id="GO:0009898">
    <property type="term" value="C:cytoplasmic side of plasma membrane"/>
    <property type="evidence" value="ECO:0007669"/>
    <property type="project" value="TreeGrafter"/>
</dbReference>
<dbReference type="InterPro" id="IPR025501">
    <property type="entry name" value="MinD_FleN"/>
</dbReference>
<keyword evidence="1" id="KW-0547">Nucleotide-binding</keyword>
<dbReference type="Proteomes" id="UP000002706">
    <property type="component" value="Chromosome"/>
</dbReference>
<keyword evidence="3" id="KW-0966">Cell projection</keyword>
<dbReference type="eggNOG" id="COG0455">
    <property type="taxonomic scope" value="Bacteria"/>
</dbReference>
<accession>Q3ADC6</accession>
<evidence type="ECO:0000313" key="4">
    <source>
        <dbReference type="Proteomes" id="UP000002706"/>
    </source>
</evidence>